<proteinExistence type="predicted"/>
<dbReference type="Gene3D" id="3.40.190.10">
    <property type="entry name" value="Periplasmic binding protein-like II"/>
    <property type="match status" value="1"/>
</dbReference>
<dbReference type="PANTHER" id="PTHR43649:SF12">
    <property type="entry name" value="DIACETYLCHITOBIOSE BINDING PROTEIN DASA"/>
    <property type="match status" value="1"/>
</dbReference>
<comment type="caution">
    <text evidence="2">The sequence shown here is derived from an EMBL/GenBank/DDBJ whole genome shotgun (WGS) entry which is preliminary data.</text>
</comment>
<dbReference type="InterPro" id="IPR050490">
    <property type="entry name" value="Bact_solute-bd_prot1"/>
</dbReference>
<gene>
    <name evidence="2" type="ORF">A2996_01505</name>
</gene>
<evidence type="ECO:0000256" key="1">
    <source>
        <dbReference type="SAM" id="Phobius"/>
    </source>
</evidence>
<protein>
    <recommendedName>
        <fullName evidence="4">Sugar ABC transporter substrate-binding protein</fullName>
    </recommendedName>
</protein>
<keyword evidence="1" id="KW-0812">Transmembrane</keyword>
<evidence type="ECO:0000313" key="3">
    <source>
        <dbReference type="Proteomes" id="UP000176865"/>
    </source>
</evidence>
<dbReference type="EMBL" id="MFAB01000004">
    <property type="protein sequence ID" value="OGD69273.1"/>
    <property type="molecule type" value="Genomic_DNA"/>
</dbReference>
<evidence type="ECO:0000313" key="2">
    <source>
        <dbReference type="EMBL" id="OGD69273.1"/>
    </source>
</evidence>
<dbReference type="InterPro" id="IPR006059">
    <property type="entry name" value="SBP"/>
</dbReference>
<keyword evidence="1" id="KW-0472">Membrane</keyword>
<dbReference type="Pfam" id="PF13416">
    <property type="entry name" value="SBP_bac_8"/>
    <property type="match status" value="1"/>
</dbReference>
<evidence type="ECO:0008006" key="4">
    <source>
        <dbReference type="Google" id="ProtNLM"/>
    </source>
</evidence>
<name>A0A1F5EPF9_9BACT</name>
<organism evidence="2 3">
    <name type="scientific">Candidatus Campbellbacteria bacterium RIFCSPLOWO2_01_FULL_34_15</name>
    <dbReference type="NCBI Taxonomy" id="1797579"/>
    <lineage>
        <taxon>Bacteria</taxon>
        <taxon>Candidatus Campbelliibacteriota</taxon>
    </lineage>
</organism>
<sequence length="429" mass="47914">MTNFQIVLTGIFVFFIMVGVVLFATFGKGGSSDSVGSVAIWGTLDKDLMTQVLDKLKSESDNIYDGVTYRQIDEENFNQELAEAISSGKGPDVFMLPQDSIVKHEDKIFAVPYDTYSVRNFKDKFIEEGELYLTNSGILAFPFTIDPMIMYWNRDIFSKNGIAIAPKYWDEFFALSQKVTDKDKDFNIFTSLVALGDYQNISHAKEIISTLLMQTGNPITKRTDDSFDVTLSQTAGNEISPTEEALSFYTQFSNPVKPVYTWNRALPDSTKSFLAGDLALYFGFASELSQLRTKNPNLNFDVAMMPQTESGNVVTFGKMYGLAVVKASKNIGHSYSTIQALTNDDVLIHLSELTNLPPVSRALSSKEVADPYLDIFYKSALISKGWLDLNKDETSEIFNAMINSIISGRKKISEAIQQAEDEMIALITR</sequence>
<dbReference type="STRING" id="1797579.A2996_01505"/>
<reference evidence="2 3" key="1">
    <citation type="journal article" date="2016" name="Nat. Commun.">
        <title>Thousands of microbial genomes shed light on interconnected biogeochemical processes in an aquifer system.</title>
        <authorList>
            <person name="Anantharaman K."/>
            <person name="Brown C.T."/>
            <person name="Hug L.A."/>
            <person name="Sharon I."/>
            <person name="Castelle C.J."/>
            <person name="Probst A.J."/>
            <person name="Thomas B.C."/>
            <person name="Singh A."/>
            <person name="Wilkins M.J."/>
            <person name="Karaoz U."/>
            <person name="Brodie E.L."/>
            <person name="Williams K.H."/>
            <person name="Hubbard S.S."/>
            <person name="Banfield J.F."/>
        </authorList>
    </citation>
    <scope>NUCLEOTIDE SEQUENCE [LARGE SCALE GENOMIC DNA]</scope>
</reference>
<accession>A0A1F5EPF9</accession>
<dbReference type="Proteomes" id="UP000176865">
    <property type="component" value="Unassembled WGS sequence"/>
</dbReference>
<feature type="transmembrane region" description="Helical" evidence="1">
    <location>
        <begin position="6"/>
        <end position="26"/>
    </location>
</feature>
<keyword evidence="1" id="KW-1133">Transmembrane helix</keyword>
<dbReference type="SUPFAM" id="SSF53850">
    <property type="entry name" value="Periplasmic binding protein-like II"/>
    <property type="match status" value="1"/>
</dbReference>
<dbReference type="AlphaFoldDB" id="A0A1F5EPF9"/>
<dbReference type="PANTHER" id="PTHR43649">
    <property type="entry name" value="ARABINOSE-BINDING PROTEIN-RELATED"/>
    <property type="match status" value="1"/>
</dbReference>